<organism evidence="1 2">
    <name type="scientific">Flavobacterium cerinum</name>
    <dbReference type="NCBI Taxonomy" id="2502784"/>
    <lineage>
        <taxon>Bacteria</taxon>
        <taxon>Pseudomonadati</taxon>
        <taxon>Bacteroidota</taxon>
        <taxon>Flavobacteriia</taxon>
        <taxon>Flavobacteriales</taxon>
        <taxon>Flavobacteriaceae</taxon>
        <taxon>Flavobacterium</taxon>
    </lineage>
</organism>
<dbReference type="RefSeq" id="WP_128389815.1">
    <property type="nucleotide sequence ID" value="NZ_SBII01000005.1"/>
</dbReference>
<evidence type="ECO:0000313" key="2">
    <source>
        <dbReference type="Proteomes" id="UP000287527"/>
    </source>
</evidence>
<protein>
    <submittedName>
        <fullName evidence="1">SMI1/KNR4 family protein</fullName>
    </submittedName>
</protein>
<accession>A0A3S4T1P7</accession>
<name>A0A3S4T1P7_9FLAO</name>
<dbReference type="OrthoDB" id="2990718at2"/>
<gene>
    <name evidence="1" type="ORF">EPI11_09960</name>
</gene>
<dbReference type="SUPFAM" id="SSF160631">
    <property type="entry name" value="SMI1/KNR4-like"/>
    <property type="match status" value="1"/>
</dbReference>
<dbReference type="Proteomes" id="UP000287527">
    <property type="component" value="Unassembled WGS sequence"/>
</dbReference>
<dbReference type="InterPro" id="IPR037883">
    <property type="entry name" value="Knr4/Smi1-like_sf"/>
</dbReference>
<dbReference type="EMBL" id="SBII01000005">
    <property type="protein sequence ID" value="RWX00586.1"/>
    <property type="molecule type" value="Genomic_DNA"/>
</dbReference>
<reference evidence="1 2" key="1">
    <citation type="submission" date="2019-01" db="EMBL/GenBank/DDBJ databases">
        <title>Flavobacterium sp. nov.,isolated from freshwater.</title>
        <authorList>
            <person name="Zhang R."/>
            <person name="Du Z.-J."/>
        </authorList>
    </citation>
    <scope>NUCLEOTIDE SEQUENCE [LARGE SCALE GENOMIC DNA]</scope>
    <source>
        <strain evidence="1 2">1E403</strain>
    </source>
</reference>
<proteinExistence type="predicted"/>
<dbReference type="Gene3D" id="3.40.1580.10">
    <property type="entry name" value="SMI1/KNR4-like"/>
    <property type="match status" value="1"/>
</dbReference>
<keyword evidence="2" id="KW-1185">Reference proteome</keyword>
<comment type="caution">
    <text evidence="1">The sequence shown here is derived from an EMBL/GenBank/DDBJ whole genome shotgun (WGS) entry which is preliminary data.</text>
</comment>
<sequence>MKLLTIEKLLEFLNTEFKDVDPEMVDDLLLKGNDADEKNVNSLMDELEIEKLPKDFVDLICKYDFGNFSIQNVQFGYEDNYFEKLEELNSKDQYWYNDIKKRNLIVIGLGDPFTALLSPDNGAVYGVSPEISFGTEIKIADSFTHFIRGLGSAFYAKRNNVRNEFLEFAEEEFGAAGLQFWKYAI</sequence>
<evidence type="ECO:0000313" key="1">
    <source>
        <dbReference type="EMBL" id="RWX00586.1"/>
    </source>
</evidence>
<dbReference type="AlphaFoldDB" id="A0A3S4T1P7"/>